<keyword evidence="1" id="KW-0472">Membrane</keyword>
<dbReference type="Pfam" id="PF07584">
    <property type="entry name" value="BatA"/>
    <property type="match status" value="1"/>
</dbReference>
<gene>
    <name evidence="3" type="ORF">J0A67_07190</name>
</gene>
<protein>
    <submittedName>
        <fullName evidence="3">BatA domain-containing protein</fullName>
    </submittedName>
</protein>
<dbReference type="InterPro" id="IPR011933">
    <property type="entry name" value="Double_TM_dom"/>
</dbReference>
<dbReference type="EMBL" id="JAFKCW010000001">
    <property type="protein sequence ID" value="MBN7800638.1"/>
    <property type="molecule type" value="Genomic_DNA"/>
</dbReference>
<feature type="domain" description="Aerotolerance regulator N-terminal" evidence="2">
    <location>
        <begin position="1"/>
        <end position="74"/>
    </location>
</feature>
<dbReference type="RefSeq" id="WP_206568582.1">
    <property type="nucleotide sequence ID" value="NZ_JAFKCW010000001.1"/>
</dbReference>
<keyword evidence="1" id="KW-1133">Transmembrane helix</keyword>
<accession>A0ABS3BMU2</accession>
<keyword evidence="1" id="KW-0812">Transmembrane</keyword>
<sequence length="390" mass="43535">MEWIQPAFFWGLLGISVPIAIHLWNGRRGKVIAWAATDWLSAKESQSNRSLKLEHWLLLLFRLLLLFFLVLVLVGLWWKSLEQASSPEVVHLIVPNPAVEAEFRFELERAQARGEKVYWMAEGLPAYEVGENPSLDFDAGKSQEYLDLLPLTLDSLHLYSSGMASDFRPDLLWVPKNPELHLAAELPESRVSTNVIGLENGDFLGLDAKGMLAKIPSDLLLQEEKTVFSAPIPVHIELTEETGKKEIEAALDALKEVYGLSFSEAGLADAKVVFATQQIGETEAGKLCFLTSASTRPESDLQIRLEDPVSLPWDESVEKGVLPELILAPLIEFLGIKQRDLPATKSQIAQKFVEIPRSKQALSANATEIMLILVVVLFGIERFLAYRNNL</sequence>
<evidence type="ECO:0000313" key="4">
    <source>
        <dbReference type="Proteomes" id="UP000664698"/>
    </source>
</evidence>
<evidence type="ECO:0000256" key="1">
    <source>
        <dbReference type="SAM" id="Phobius"/>
    </source>
</evidence>
<feature type="transmembrane region" description="Helical" evidence="1">
    <location>
        <begin position="56"/>
        <end position="78"/>
    </location>
</feature>
<dbReference type="InterPro" id="IPR024163">
    <property type="entry name" value="Aerotolerance_reg_N"/>
</dbReference>
<reference evidence="3 4" key="1">
    <citation type="submission" date="2021-03" db="EMBL/GenBank/DDBJ databases">
        <title>novel species isolated from a fishpond in China.</title>
        <authorList>
            <person name="Lu H."/>
            <person name="Cai Z."/>
        </authorList>
    </citation>
    <scope>NUCLEOTIDE SEQUENCE [LARGE SCALE GENOMIC DNA]</scope>
    <source>
        <strain evidence="3 4">JCM 31546</strain>
    </source>
</reference>
<feature type="transmembrane region" description="Helical" evidence="1">
    <location>
        <begin position="6"/>
        <end position="24"/>
    </location>
</feature>
<proteinExistence type="predicted"/>
<dbReference type="Proteomes" id="UP000664698">
    <property type="component" value="Unassembled WGS sequence"/>
</dbReference>
<keyword evidence="4" id="KW-1185">Reference proteome</keyword>
<evidence type="ECO:0000313" key="3">
    <source>
        <dbReference type="EMBL" id="MBN7800638.1"/>
    </source>
</evidence>
<name>A0ABS3BMU2_9BACT</name>
<evidence type="ECO:0000259" key="2">
    <source>
        <dbReference type="Pfam" id="PF07584"/>
    </source>
</evidence>
<organism evidence="3 4">
    <name type="scientific">Algoriphagus aestuariicola</name>
    <dbReference type="NCBI Taxonomy" id="1852016"/>
    <lineage>
        <taxon>Bacteria</taxon>
        <taxon>Pseudomonadati</taxon>
        <taxon>Bacteroidota</taxon>
        <taxon>Cytophagia</taxon>
        <taxon>Cytophagales</taxon>
        <taxon>Cyclobacteriaceae</taxon>
        <taxon>Algoriphagus</taxon>
    </lineage>
</organism>
<feature type="transmembrane region" description="Helical" evidence="1">
    <location>
        <begin position="361"/>
        <end position="380"/>
    </location>
</feature>
<dbReference type="NCBIfam" id="TIGR02226">
    <property type="entry name" value="two_anch"/>
    <property type="match status" value="1"/>
</dbReference>
<comment type="caution">
    <text evidence="3">The sequence shown here is derived from an EMBL/GenBank/DDBJ whole genome shotgun (WGS) entry which is preliminary data.</text>
</comment>